<dbReference type="InterPro" id="IPR027417">
    <property type="entry name" value="P-loop_NTPase"/>
</dbReference>
<evidence type="ECO:0000256" key="1">
    <source>
        <dbReference type="ARBA" id="ARBA00022448"/>
    </source>
</evidence>
<dbReference type="GO" id="GO:0016887">
    <property type="term" value="F:ATP hydrolysis activity"/>
    <property type="evidence" value="ECO:0007669"/>
    <property type="project" value="InterPro"/>
</dbReference>
<proteinExistence type="predicted"/>
<dbReference type="OMA" id="QVLMFDS"/>
<dbReference type="PANTHER" id="PTHR42794">
    <property type="entry name" value="HEMIN IMPORT ATP-BINDING PROTEIN HMUV"/>
    <property type="match status" value="1"/>
</dbReference>
<evidence type="ECO:0000313" key="11">
    <source>
        <dbReference type="EMBL" id="HIH94380.1"/>
    </source>
</evidence>
<dbReference type="InterPro" id="IPR003439">
    <property type="entry name" value="ABC_transporter-like_ATP-bd"/>
</dbReference>
<dbReference type="Gene3D" id="3.40.50.300">
    <property type="entry name" value="P-loop containing nucleotide triphosphate hydrolases"/>
    <property type="match status" value="1"/>
</dbReference>
<keyword evidence="3 11" id="KW-0067">ATP-binding</keyword>
<dbReference type="RefSeq" id="WP_011023815.1">
    <property type="nucleotide sequence ID" value="NZ_DUJU01000117.1"/>
</dbReference>
<dbReference type="GO" id="GO:0005524">
    <property type="term" value="F:ATP binding"/>
    <property type="evidence" value="ECO:0007669"/>
    <property type="project" value="UniProtKB-KW"/>
</dbReference>
<dbReference type="InterPro" id="IPR017871">
    <property type="entry name" value="ABC_transporter-like_CS"/>
</dbReference>
<dbReference type="EMBL" id="DUJU01000117">
    <property type="protein sequence ID" value="HIH94380.1"/>
    <property type="molecule type" value="Genomic_DNA"/>
</dbReference>
<comment type="caution">
    <text evidence="11">The sequence shown here is derived from an EMBL/GenBank/DDBJ whole genome shotgun (WGS) entry which is preliminary data.</text>
</comment>
<organism evidence="11 12">
    <name type="scientific">Methanosarcina acetivorans</name>
    <dbReference type="NCBI Taxonomy" id="2214"/>
    <lineage>
        <taxon>Archaea</taxon>
        <taxon>Methanobacteriati</taxon>
        <taxon>Methanobacteriota</taxon>
        <taxon>Stenosarchaea group</taxon>
        <taxon>Methanomicrobia</taxon>
        <taxon>Methanosarcinales</taxon>
        <taxon>Methanosarcinaceae</taxon>
        <taxon>Methanosarcina</taxon>
    </lineage>
</organism>
<comment type="function">
    <text evidence="6">Required for corrinoid utilization. Probably part of the ABC transporter complex BtuCDF involved in cobalamin (vitamin B12) import. Probably responsible for energy coupling to the transport system.</text>
</comment>
<feature type="domain" description="ABC transporter" evidence="10">
    <location>
        <begin position="2"/>
        <end position="236"/>
    </location>
</feature>
<reference evidence="11" key="1">
    <citation type="journal article" date="2020" name="bioRxiv">
        <title>A rank-normalized archaeal taxonomy based on genome phylogeny resolves widespread incomplete and uneven classifications.</title>
        <authorList>
            <person name="Rinke C."/>
            <person name="Chuvochina M."/>
            <person name="Mussig A.J."/>
            <person name="Chaumeil P.-A."/>
            <person name="Waite D.W."/>
            <person name="Whitman W.B."/>
            <person name="Parks D.H."/>
            <person name="Hugenholtz P."/>
        </authorList>
    </citation>
    <scope>NUCLEOTIDE SEQUENCE</scope>
    <source>
        <strain evidence="11">UBA8876</strain>
    </source>
</reference>
<dbReference type="EC" id="7.6.2.8" evidence="7"/>
<dbReference type="Pfam" id="PF00005">
    <property type="entry name" value="ABC_tran"/>
    <property type="match status" value="1"/>
</dbReference>
<gene>
    <name evidence="11" type="ORF">HA338_10165</name>
</gene>
<dbReference type="SUPFAM" id="SSF52540">
    <property type="entry name" value="P-loop containing nucleoside triphosphate hydrolases"/>
    <property type="match status" value="1"/>
</dbReference>
<dbReference type="Proteomes" id="UP000600774">
    <property type="component" value="Unassembled WGS sequence"/>
</dbReference>
<keyword evidence="4" id="KW-1278">Translocase</keyword>
<keyword evidence="1" id="KW-0813">Transport</keyword>
<evidence type="ECO:0000256" key="6">
    <source>
        <dbReference type="ARBA" id="ARBA00058960"/>
    </source>
</evidence>
<dbReference type="InterPro" id="IPR003593">
    <property type="entry name" value="AAA+_ATPase"/>
</dbReference>
<dbReference type="GO" id="GO:0015420">
    <property type="term" value="F:ABC-type vitamin B12 transporter activity"/>
    <property type="evidence" value="ECO:0007669"/>
    <property type="project" value="UniProtKB-EC"/>
</dbReference>
<evidence type="ECO:0000259" key="10">
    <source>
        <dbReference type="PROSITE" id="PS50893"/>
    </source>
</evidence>
<evidence type="ECO:0000256" key="3">
    <source>
        <dbReference type="ARBA" id="ARBA00022840"/>
    </source>
</evidence>
<dbReference type="PROSITE" id="PS50893">
    <property type="entry name" value="ABC_TRANSPORTER_2"/>
    <property type="match status" value="1"/>
</dbReference>
<evidence type="ECO:0000256" key="2">
    <source>
        <dbReference type="ARBA" id="ARBA00022741"/>
    </source>
</evidence>
<evidence type="ECO:0000256" key="7">
    <source>
        <dbReference type="ARBA" id="ARBA00066387"/>
    </source>
</evidence>
<sequence>MLELKNLSFGYKEKKTLKNINMHVNSGEVVGIIGPNGSGKSTLLKCMNLILKPKGHILLEGAELQTLNLKEISKIIGYVPQSIQVSSFPIKVFDVVLLGRRPYIRWNVRDRDLDFVSEIFSLLNLDDLSMRNFNELSGGEKQKILLARALAQEPKILLLDEPTSNLDVKHQLEIMDVIRNLSREKSLAVVIVLHDLNLASRYCDRLVLLNSGQVFATGTPEEILINSNIKTVYNVDAEISYSKKTGSITVLPIS</sequence>
<dbReference type="GeneID" id="1475812"/>
<dbReference type="CDD" id="cd03214">
    <property type="entry name" value="ABC_Iron-Siderophores_B12_Hemin"/>
    <property type="match status" value="1"/>
</dbReference>
<evidence type="ECO:0000256" key="5">
    <source>
        <dbReference type="ARBA" id="ARBA00050590"/>
    </source>
</evidence>
<comment type="catalytic activity">
    <reaction evidence="5">
        <text>an R-cob(III)alamin(out) + ATP + H2O = an R-cob(III)alamin(in) + ADP + phosphate + H(+)</text>
        <dbReference type="Rhea" id="RHEA:17873"/>
        <dbReference type="ChEBI" id="CHEBI:15377"/>
        <dbReference type="ChEBI" id="CHEBI:15378"/>
        <dbReference type="ChEBI" id="CHEBI:30616"/>
        <dbReference type="ChEBI" id="CHEBI:43474"/>
        <dbReference type="ChEBI" id="CHEBI:140785"/>
        <dbReference type="ChEBI" id="CHEBI:456216"/>
        <dbReference type="EC" id="7.6.2.8"/>
    </reaction>
</comment>
<accession>A0A832SLK4</accession>
<name>A0A832SLK4_9EURY</name>
<evidence type="ECO:0000256" key="8">
    <source>
        <dbReference type="ARBA" id="ARBA00073649"/>
    </source>
</evidence>
<dbReference type="SMART" id="SM00382">
    <property type="entry name" value="AAA"/>
    <property type="match status" value="1"/>
</dbReference>
<dbReference type="AlphaFoldDB" id="A0A832SLK4"/>
<dbReference type="PROSITE" id="PS00211">
    <property type="entry name" value="ABC_TRANSPORTER_1"/>
    <property type="match status" value="1"/>
</dbReference>
<keyword evidence="2" id="KW-0547">Nucleotide-binding</keyword>
<evidence type="ECO:0000313" key="12">
    <source>
        <dbReference type="Proteomes" id="UP000600774"/>
    </source>
</evidence>
<protein>
    <recommendedName>
        <fullName evidence="8">Cobalamin import ATP-binding protein BtuD</fullName>
        <ecNumber evidence="7">7.6.2.8</ecNumber>
    </recommendedName>
    <alternativeName>
        <fullName evidence="9">Vitamin B12-transporting ATPase</fullName>
    </alternativeName>
</protein>
<dbReference type="FunFam" id="3.40.50.300:FF:000134">
    <property type="entry name" value="Iron-enterobactin ABC transporter ATP-binding protein"/>
    <property type="match status" value="1"/>
</dbReference>
<evidence type="ECO:0000256" key="9">
    <source>
        <dbReference type="ARBA" id="ARBA00077139"/>
    </source>
</evidence>
<dbReference type="PANTHER" id="PTHR42794:SF1">
    <property type="entry name" value="HEMIN IMPORT ATP-BINDING PROTEIN HMUV"/>
    <property type="match status" value="1"/>
</dbReference>
<evidence type="ECO:0000256" key="4">
    <source>
        <dbReference type="ARBA" id="ARBA00022967"/>
    </source>
</evidence>